<feature type="region of interest" description="Disordered" evidence="1">
    <location>
        <begin position="180"/>
        <end position="202"/>
    </location>
</feature>
<dbReference type="AlphaFoldDB" id="A0A4S8PRQ5"/>
<dbReference type="EMBL" id="STGX01000002">
    <property type="protein sequence ID" value="THV31199.1"/>
    <property type="molecule type" value="Genomic_DNA"/>
</dbReference>
<dbReference type="SUPFAM" id="SSF51126">
    <property type="entry name" value="Pectin lyase-like"/>
    <property type="match status" value="1"/>
</dbReference>
<sequence length="521" mass="54738">MTRVLRRRLAVLLTALTAALTAAAIAFFAVPQAGAVETGTWYKIVSRHSGLALDVLDLSTEPGAELIQWNDTGAANQQFRFIDAGGGYYRIQARHSNLVLETYEWNAENGATIAQWTDLNGTNQQWRVTESGGYATFVNRFSGKALDVWEWSTTAGTRISQYDATGGVNQQFRLVEVGGGTDPGTGDCGSGTPDAKVTGSSGNYTATRGSSTVYSGGDYRAAVQAAVDAIGSGQRVSVMASGSIGANTISIGSGKTFEGCGTIDIGWRSGRGAIESLNTSNVSIPHLKLTGSAYFAMRFYGNSNLHLGDIDMDLSGGMGIRFERDQPGSTNVTMDDVYVEGAASHAVETWNINGLDVGRVTARNVGESGLLIQNTTNADIGVVDGDNVGAGTGYATFRMANQNGRLSNGSYSTNVYVDTVISRGGGRGVFCVSESGGVNIRNVDLASNGNNAILIENCYNVTIQGGTVNGGGEVRIAARTEFANTRDTNITLTVNNTSVRESPCADNSTWRISGNASVNVC</sequence>
<evidence type="ECO:0000313" key="4">
    <source>
        <dbReference type="EMBL" id="THV31199.1"/>
    </source>
</evidence>
<dbReference type="SMART" id="SM00458">
    <property type="entry name" value="RICIN"/>
    <property type="match status" value="1"/>
</dbReference>
<organism evidence="4 5">
    <name type="scientific">Glycomyces paridis</name>
    <dbReference type="NCBI Taxonomy" id="2126555"/>
    <lineage>
        <taxon>Bacteria</taxon>
        <taxon>Bacillati</taxon>
        <taxon>Actinomycetota</taxon>
        <taxon>Actinomycetes</taxon>
        <taxon>Glycomycetales</taxon>
        <taxon>Glycomycetaceae</taxon>
        <taxon>Glycomyces</taxon>
    </lineage>
</organism>
<reference evidence="4 5" key="1">
    <citation type="journal article" date="2018" name="Int. J. Syst. Evol. Microbiol.">
        <title>Glycomyces paridis sp. nov., isolated from the medicinal plant Paris polyphylla.</title>
        <authorList>
            <person name="Fang X.M."/>
            <person name="Bai J.L."/>
            <person name="Su J."/>
            <person name="Zhao L.L."/>
            <person name="Liu H.Y."/>
            <person name="Ma B.P."/>
            <person name="Zhang Y.Q."/>
            <person name="Yu L.Y."/>
        </authorList>
    </citation>
    <scope>NUCLEOTIDE SEQUENCE [LARGE SCALE GENOMIC DNA]</scope>
    <source>
        <strain evidence="4 5">CPCC 204357</strain>
    </source>
</reference>
<dbReference type="SUPFAM" id="SSF50370">
    <property type="entry name" value="Ricin B-like lectins"/>
    <property type="match status" value="1"/>
</dbReference>
<dbReference type="RefSeq" id="WP_136528072.1">
    <property type="nucleotide sequence ID" value="NZ_STGX01000002.1"/>
</dbReference>
<evidence type="ECO:0000313" key="5">
    <source>
        <dbReference type="Proteomes" id="UP000305792"/>
    </source>
</evidence>
<dbReference type="InterPro" id="IPR012334">
    <property type="entry name" value="Pectin_lyas_fold"/>
</dbReference>
<dbReference type="OrthoDB" id="2986171at2"/>
<dbReference type="InterPro" id="IPR006626">
    <property type="entry name" value="PbH1"/>
</dbReference>
<dbReference type="InterPro" id="IPR000772">
    <property type="entry name" value="Ricin_B_lectin"/>
</dbReference>
<gene>
    <name evidence="4" type="ORF">E9998_02140</name>
</gene>
<accession>A0A4S8PRQ5</accession>
<name>A0A4S8PRQ5_9ACTN</name>
<feature type="chain" id="PRO_5038706901" description="Ricin B lectin domain-containing protein" evidence="2">
    <location>
        <begin position="25"/>
        <end position="521"/>
    </location>
</feature>
<feature type="signal peptide" evidence="2">
    <location>
        <begin position="1"/>
        <end position="24"/>
    </location>
</feature>
<dbReference type="InterPro" id="IPR011050">
    <property type="entry name" value="Pectin_lyase_fold/virulence"/>
</dbReference>
<feature type="domain" description="Ricin B lectin" evidence="3">
    <location>
        <begin position="38"/>
        <end position="175"/>
    </location>
</feature>
<dbReference type="InterPro" id="IPR006311">
    <property type="entry name" value="TAT_signal"/>
</dbReference>
<dbReference type="Pfam" id="PF14200">
    <property type="entry name" value="RicinB_lectin_2"/>
    <property type="match status" value="2"/>
</dbReference>
<dbReference type="CDD" id="cd00161">
    <property type="entry name" value="beta-trefoil_Ricin-like"/>
    <property type="match status" value="1"/>
</dbReference>
<feature type="compositionally biased region" description="Gly residues" evidence="1">
    <location>
        <begin position="180"/>
        <end position="189"/>
    </location>
</feature>
<dbReference type="InterPro" id="IPR035992">
    <property type="entry name" value="Ricin_B-like_lectins"/>
</dbReference>
<dbReference type="Gene3D" id="2.160.20.10">
    <property type="entry name" value="Single-stranded right-handed beta-helix, Pectin lyase-like"/>
    <property type="match status" value="1"/>
</dbReference>
<dbReference type="SMART" id="SM00710">
    <property type="entry name" value="PbH1"/>
    <property type="match status" value="4"/>
</dbReference>
<dbReference type="Gene3D" id="2.80.10.50">
    <property type="match status" value="2"/>
</dbReference>
<dbReference type="PROSITE" id="PS51318">
    <property type="entry name" value="TAT"/>
    <property type="match status" value="1"/>
</dbReference>
<evidence type="ECO:0000256" key="2">
    <source>
        <dbReference type="SAM" id="SignalP"/>
    </source>
</evidence>
<proteinExistence type="predicted"/>
<dbReference type="PROSITE" id="PS50231">
    <property type="entry name" value="RICIN_B_LECTIN"/>
    <property type="match status" value="1"/>
</dbReference>
<evidence type="ECO:0000259" key="3">
    <source>
        <dbReference type="SMART" id="SM00458"/>
    </source>
</evidence>
<evidence type="ECO:0000256" key="1">
    <source>
        <dbReference type="SAM" id="MobiDB-lite"/>
    </source>
</evidence>
<protein>
    <recommendedName>
        <fullName evidence="3">Ricin B lectin domain-containing protein</fullName>
    </recommendedName>
</protein>
<keyword evidence="5" id="KW-1185">Reference proteome</keyword>
<dbReference type="Proteomes" id="UP000305792">
    <property type="component" value="Unassembled WGS sequence"/>
</dbReference>
<keyword evidence="2" id="KW-0732">Signal</keyword>
<comment type="caution">
    <text evidence="4">The sequence shown here is derived from an EMBL/GenBank/DDBJ whole genome shotgun (WGS) entry which is preliminary data.</text>
</comment>